<keyword evidence="3 8" id="KW-1133">Transmembrane helix</keyword>
<evidence type="ECO:0000256" key="1">
    <source>
        <dbReference type="ARBA" id="ARBA00004141"/>
    </source>
</evidence>
<proteinExistence type="predicted"/>
<feature type="transmembrane region" description="Helical" evidence="8">
    <location>
        <begin position="140"/>
        <end position="161"/>
    </location>
</feature>
<evidence type="ECO:0000256" key="5">
    <source>
        <dbReference type="ARBA" id="ARBA00023136"/>
    </source>
</evidence>
<protein>
    <recommendedName>
        <fullName evidence="9">G-protein coupled receptors family 1 profile domain-containing protein</fullName>
    </recommendedName>
</protein>
<dbReference type="InterPro" id="IPR017452">
    <property type="entry name" value="GPCR_Rhodpsn_7TM"/>
</dbReference>
<sequence length="379" mass="42716">MTQVFLNNDLFSYMNMSTSVSATWHNATGIFASLCLICGAISNALVIYVFLRSSSLRQPRNFLLINLAVTDLGLLLTTNILHAIASFNKQWPFGKIGCDFYAFSGGLCAFTSIATMAAIALTRLVAVIRPFSSLKLTTNVTLKCIGCCWLYGLILMVAPFFGWSRFVFEGIGTSCTFDYVSKDVWNRSFMLILIVVGFLLPLTIIIVSYAYIVLQLSKRNEHIMCRTYRKQKLRLQFNIRPTAYYMMNNCSLFDEVSRNSSVIPLSMSGHQIVRVSAYTEARVVRTALLICTTYCMAWTPYAILTVLSQFGFDHLINAHITTMLGLFTKTAACVNPFIYALSSSVFRRHLFQQSESPRYHVSLSENSSNRRNLLVKVNE</sequence>
<reference evidence="10" key="1">
    <citation type="submission" date="2021-02" db="EMBL/GenBank/DDBJ databases">
        <authorList>
            <person name="Nowell W R."/>
        </authorList>
    </citation>
    <scope>NUCLEOTIDE SEQUENCE</scope>
</reference>
<dbReference type="PROSITE" id="PS50262">
    <property type="entry name" value="G_PROTEIN_RECEP_F1_2"/>
    <property type="match status" value="1"/>
</dbReference>
<feature type="transmembrane region" description="Helical" evidence="8">
    <location>
        <begin position="283"/>
        <end position="304"/>
    </location>
</feature>
<evidence type="ECO:0000256" key="4">
    <source>
        <dbReference type="ARBA" id="ARBA00023040"/>
    </source>
</evidence>
<evidence type="ECO:0000256" key="3">
    <source>
        <dbReference type="ARBA" id="ARBA00022989"/>
    </source>
</evidence>
<feature type="domain" description="G-protein coupled receptors family 1 profile" evidence="9">
    <location>
        <begin position="42"/>
        <end position="339"/>
    </location>
</feature>
<gene>
    <name evidence="10" type="ORF">EDS130_LOCUS3787</name>
</gene>
<dbReference type="Gene3D" id="1.20.1070.10">
    <property type="entry name" value="Rhodopsin 7-helix transmembrane proteins"/>
    <property type="match status" value="1"/>
</dbReference>
<dbReference type="OrthoDB" id="9996086at2759"/>
<dbReference type="InterPro" id="IPR000276">
    <property type="entry name" value="GPCR_Rhodpsn"/>
</dbReference>
<evidence type="ECO:0000259" key="9">
    <source>
        <dbReference type="PROSITE" id="PS50262"/>
    </source>
</evidence>
<evidence type="ECO:0000256" key="6">
    <source>
        <dbReference type="ARBA" id="ARBA00023170"/>
    </source>
</evidence>
<comment type="subcellular location">
    <subcellularLocation>
        <location evidence="1">Membrane</location>
        <topology evidence="1">Multi-pass membrane protein</topology>
    </subcellularLocation>
</comment>
<feature type="transmembrane region" description="Helical" evidence="8">
    <location>
        <begin position="63"/>
        <end position="85"/>
    </location>
</feature>
<keyword evidence="5 8" id="KW-0472">Membrane</keyword>
<feature type="transmembrane region" description="Helical" evidence="8">
    <location>
        <begin position="30"/>
        <end position="51"/>
    </location>
</feature>
<dbReference type="SMART" id="SM01381">
    <property type="entry name" value="7TM_GPCR_Srsx"/>
    <property type="match status" value="1"/>
</dbReference>
<evidence type="ECO:0000256" key="7">
    <source>
        <dbReference type="ARBA" id="ARBA00023224"/>
    </source>
</evidence>
<dbReference type="Proteomes" id="UP000663852">
    <property type="component" value="Unassembled WGS sequence"/>
</dbReference>
<dbReference type="PANTHER" id="PTHR24240">
    <property type="entry name" value="OPSIN"/>
    <property type="match status" value="1"/>
</dbReference>
<comment type="caution">
    <text evidence="10">The sequence shown here is derived from an EMBL/GenBank/DDBJ whole genome shotgun (WGS) entry which is preliminary data.</text>
</comment>
<dbReference type="PRINTS" id="PR00237">
    <property type="entry name" value="GPCRRHODOPSN"/>
</dbReference>
<dbReference type="GO" id="GO:0004930">
    <property type="term" value="F:G protein-coupled receptor activity"/>
    <property type="evidence" value="ECO:0007669"/>
    <property type="project" value="UniProtKB-KW"/>
</dbReference>
<evidence type="ECO:0000256" key="2">
    <source>
        <dbReference type="ARBA" id="ARBA00022692"/>
    </source>
</evidence>
<feature type="transmembrane region" description="Helical" evidence="8">
    <location>
        <begin position="100"/>
        <end position="128"/>
    </location>
</feature>
<evidence type="ECO:0000313" key="11">
    <source>
        <dbReference type="Proteomes" id="UP000663852"/>
    </source>
</evidence>
<dbReference type="AlphaFoldDB" id="A0A813REC3"/>
<feature type="transmembrane region" description="Helical" evidence="8">
    <location>
        <begin position="316"/>
        <end position="341"/>
    </location>
</feature>
<keyword evidence="7" id="KW-0807">Transducer</keyword>
<dbReference type="EMBL" id="CAJNOJ010000010">
    <property type="protein sequence ID" value="CAF0780265.1"/>
    <property type="molecule type" value="Genomic_DNA"/>
</dbReference>
<accession>A0A813REC3</accession>
<keyword evidence="2 8" id="KW-0812">Transmembrane</keyword>
<evidence type="ECO:0000313" key="10">
    <source>
        <dbReference type="EMBL" id="CAF0780265.1"/>
    </source>
</evidence>
<keyword evidence="6" id="KW-0675">Receptor</keyword>
<dbReference type="InterPro" id="IPR050125">
    <property type="entry name" value="GPCR_opsins"/>
</dbReference>
<name>A0A813REC3_ADIRI</name>
<dbReference type="SUPFAM" id="SSF81321">
    <property type="entry name" value="Family A G protein-coupled receptor-like"/>
    <property type="match status" value="1"/>
</dbReference>
<keyword evidence="4" id="KW-0297">G-protein coupled receptor</keyword>
<feature type="transmembrane region" description="Helical" evidence="8">
    <location>
        <begin position="189"/>
        <end position="214"/>
    </location>
</feature>
<organism evidence="10 11">
    <name type="scientific">Adineta ricciae</name>
    <name type="common">Rotifer</name>
    <dbReference type="NCBI Taxonomy" id="249248"/>
    <lineage>
        <taxon>Eukaryota</taxon>
        <taxon>Metazoa</taxon>
        <taxon>Spiralia</taxon>
        <taxon>Gnathifera</taxon>
        <taxon>Rotifera</taxon>
        <taxon>Eurotatoria</taxon>
        <taxon>Bdelloidea</taxon>
        <taxon>Adinetida</taxon>
        <taxon>Adinetidae</taxon>
        <taxon>Adineta</taxon>
    </lineage>
</organism>
<dbReference type="GO" id="GO:0016020">
    <property type="term" value="C:membrane"/>
    <property type="evidence" value="ECO:0007669"/>
    <property type="project" value="UniProtKB-SubCell"/>
</dbReference>
<evidence type="ECO:0000256" key="8">
    <source>
        <dbReference type="SAM" id="Phobius"/>
    </source>
</evidence>
<dbReference type="Pfam" id="PF00001">
    <property type="entry name" value="7tm_1"/>
    <property type="match status" value="1"/>
</dbReference>